<proteinExistence type="predicted"/>
<dbReference type="Pfam" id="PF05147">
    <property type="entry name" value="LANC_like"/>
    <property type="match status" value="1"/>
</dbReference>
<dbReference type="Gene3D" id="1.50.10.20">
    <property type="match status" value="1"/>
</dbReference>
<evidence type="ECO:0000313" key="2">
    <source>
        <dbReference type="Proteomes" id="UP000036520"/>
    </source>
</evidence>
<dbReference type="Proteomes" id="UP000036520">
    <property type="component" value="Chromosome"/>
</dbReference>
<dbReference type="KEGG" id="camu:CA2015_3557"/>
<dbReference type="EMBL" id="CP012040">
    <property type="protein sequence ID" value="AKP52937.1"/>
    <property type="molecule type" value="Genomic_DNA"/>
</dbReference>
<keyword evidence="2" id="KW-1185">Reference proteome</keyword>
<evidence type="ECO:0000313" key="1">
    <source>
        <dbReference type="EMBL" id="AKP52937.1"/>
    </source>
</evidence>
<gene>
    <name evidence="1" type="ORF">CA2015_3557</name>
</gene>
<name>A0A0H4PX43_9BACT</name>
<accession>A0A0H4PX43</accession>
<dbReference type="STRING" id="320787.CA2015_3557"/>
<sequence length="354" mass="40814">MNKVTQLFHTRDELLLGHYTSLENPGLFKGKFGLCLYFFEAFQQCEELKYQHAAEHLLQEGYNFIHQNPMPTSFDNGLAGIAWGINQLIKRGYLEGNADELLMEIDTILFKVISEKTNELEFGLKRGILGYLIYILDRVSVQPKNAPEKVNSEIFTSLAVLLINRIHLMAEENRGNFTEPKEFNLFWDLPNYLYVLGEINRLNIMPNKTRQMIRNISPLLLSLIPQNLGNCLSLLYGMSKVAHEDWSAHTRLLQEKLNSASITSFRLANKSLYVENGLSGLILLDKQVGLEIDDWKGLFNDEKNVQLAMQHLEKSEYWRATEKNPENEMGFIYGITGIHYALLFLKQIKDPQHE</sequence>
<reference evidence="1 2" key="1">
    <citation type="submission" date="2015-07" db="EMBL/GenBank/DDBJ databases">
        <authorList>
            <person name="Kim K.M."/>
        </authorList>
    </citation>
    <scope>NUCLEOTIDE SEQUENCE [LARGE SCALE GENOMIC DNA]</scope>
    <source>
        <strain evidence="1 2">KCTC 12363</strain>
    </source>
</reference>
<dbReference type="InterPro" id="IPR007822">
    <property type="entry name" value="LANC-like"/>
</dbReference>
<dbReference type="GO" id="GO:0031179">
    <property type="term" value="P:peptide modification"/>
    <property type="evidence" value="ECO:0007669"/>
    <property type="project" value="InterPro"/>
</dbReference>
<protein>
    <submittedName>
        <fullName evidence="1">Lanthionine synthetase C family protein</fullName>
    </submittedName>
</protein>
<dbReference type="OrthoDB" id="1092992at2"/>
<dbReference type="SUPFAM" id="SSF158745">
    <property type="entry name" value="LanC-like"/>
    <property type="match status" value="1"/>
</dbReference>
<dbReference type="AlphaFoldDB" id="A0A0H4PX43"/>
<organism evidence="1 2">
    <name type="scientific">Cyclobacterium amurskyense</name>
    <dbReference type="NCBI Taxonomy" id="320787"/>
    <lineage>
        <taxon>Bacteria</taxon>
        <taxon>Pseudomonadati</taxon>
        <taxon>Bacteroidota</taxon>
        <taxon>Cytophagia</taxon>
        <taxon>Cytophagales</taxon>
        <taxon>Cyclobacteriaceae</taxon>
        <taxon>Cyclobacterium</taxon>
    </lineage>
</organism>
<dbReference type="RefSeq" id="WP_014021631.1">
    <property type="nucleotide sequence ID" value="NZ_CP012040.1"/>
</dbReference>